<evidence type="ECO:0000256" key="11">
    <source>
        <dbReference type="RuleBase" id="RU366059"/>
    </source>
</evidence>
<keyword evidence="7 11" id="KW-0408">Iron</keyword>
<evidence type="ECO:0000256" key="9">
    <source>
        <dbReference type="ARBA" id="ARBA00023239"/>
    </source>
</evidence>
<accession>G8TWZ0</accession>
<evidence type="ECO:0000256" key="2">
    <source>
        <dbReference type="ARBA" id="ARBA00004742"/>
    </source>
</evidence>
<evidence type="ECO:0000256" key="1">
    <source>
        <dbReference type="ARBA" id="ARBA00001966"/>
    </source>
</evidence>
<keyword evidence="15" id="KW-1185">Reference proteome</keyword>
<keyword evidence="8 11" id="KW-0411">Iron-sulfur</keyword>
<reference evidence="15" key="1">
    <citation type="submission" date="2011-12" db="EMBL/GenBank/DDBJ databases">
        <title>The complete genome of chromosome of Sulfobacillus acidophilus DSM 10332.</title>
        <authorList>
            <person name="Lucas S."/>
            <person name="Han J."/>
            <person name="Lapidus A."/>
            <person name="Bruce D."/>
            <person name="Goodwin L."/>
            <person name="Pitluck S."/>
            <person name="Peters L."/>
            <person name="Kyrpides N."/>
            <person name="Mavromatis K."/>
            <person name="Ivanova N."/>
            <person name="Mikhailova N."/>
            <person name="Chertkov O."/>
            <person name="Saunders E."/>
            <person name="Detter J.C."/>
            <person name="Tapia R."/>
            <person name="Han C."/>
            <person name="Land M."/>
            <person name="Hauser L."/>
            <person name="Markowitz V."/>
            <person name="Cheng J.-F."/>
            <person name="Hugenholtz P."/>
            <person name="Woyke T."/>
            <person name="Wu D."/>
            <person name="Pukall R."/>
            <person name="Gehrich-Schroeter G."/>
            <person name="Schneider S."/>
            <person name="Klenk H.-P."/>
            <person name="Eisen J.A."/>
        </authorList>
    </citation>
    <scope>NUCLEOTIDE SEQUENCE [LARGE SCALE GENOMIC DNA]</scope>
    <source>
        <strain evidence="15">ATCC 700253 / DSM 10332 / NAL</strain>
    </source>
</reference>
<dbReference type="PANTHER" id="PTHR30182:SF1">
    <property type="entry name" value="L-SERINE DEHYDRATASE 1"/>
    <property type="match status" value="1"/>
</dbReference>
<comment type="cofactor">
    <cofactor evidence="1 11">
        <name>[4Fe-4S] cluster</name>
        <dbReference type="ChEBI" id="CHEBI:49883"/>
    </cofactor>
</comment>
<sequence>MAFSQLKQLVEEAERRNGTIAQVMLEQEHQTTGQDPTVIEEKMASQLVVMEEAVRTGRTRPRRSFGGLIGGEAARLAARPPSRLIGAVAMDAMANAMAVSEVNASMGRIVATPTAGAAGILPGVLVALLDHQLISRPQAVQGLLTAAALGLAIANSSSISGAAGGCQAEVGSATAMTAGAVTELLGGSPQQVIDAVGLALTDSLGLVCDPVAGLVEVPCLYRNGLHAVAALAAAECALAGIHNVIPADEVVSAMRDIGNLMPPQLRETGLGGLADTPTGRQLRRDILGGSSHA</sequence>
<evidence type="ECO:0000256" key="4">
    <source>
        <dbReference type="ARBA" id="ARBA00022432"/>
    </source>
</evidence>
<proteinExistence type="inferred from homology"/>
<evidence type="ECO:0000256" key="6">
    <source>
        <dbReference type="ARBA" id="ARBA00022723"/>
    </source>
</evidence>
<evidence type="ECO:0000256" key="8">
    <source>
        <dbReference type="ARBA" id="ARBA00023014"/>
    </source>
</evidence>
<evidence type="ECO:0000313" key="14">
    <source>
        <dbReference type="EMBL" id="AEW03838.1"/>
    </source>
</evidence>
<dbReference type="InterPro" id="IPR051318">
    <property type="entry name" value="Fe-S_L-Ser"/>
</dbReference>
<dbReference type="PANTHER" id="PTHR30182">
    <property type="entry name" value="L-SERINE DEHYDRATASE"/>
    <property type="match status" value="1"/>
</dbReference>
<dbReference type="NCBIfam" id="TIGR00718">
    <property type="entry name" value="sda_alpha"/>
    <property type="match status" value="1"/>
</dbReference>
<evidence type="ECO:0000256" key="12">
    <source>
        <dbReference type="SAM" id="MobiDB-lite"/>
    </source>
</evidence>
<evidence type="ECO:0000256" key="10">
    <source>
        <dbReference type="ARBA" id="ARBA00049406"/>
    </source>
</evidence>
<organism evidence="14 15">
    <name type="scientific">Sulfobacillus acidophilus (strain ATCC 700253 / DSM 10332 / NAL)</name>
    <dbReference type="NCBI Taxonomy" id="679936"/>
    <lineage>
        <taxon>Bacteria</taxon>
        <taxon>Bacillati</taxon>
        <taxon>Bacillota</taxon>
        <taxon>Clostridia</taxon>
        <taxon>Eubacteriales</taxon>
        <taxon>Clostridiales Family XVII. Incertae Sedis</taxon>
        <taxon>Sulfobacillus</taxon>
    </lineage>
</organism>
<evidence type="ECO:0000256" key="5">
    <source>
        <dbReference type="ARBA" id="ARBA00022485"/>
    </source>
</evidence>
<evidence type="ECO:0000256" key="7">
    <source>
        <dbReference type="ARBA" id="ARBA00023004"/>
    </source>
</evidence>
<dbReference type="InterPro" id="IPR005130">
    <property type="entry name" value="Ser_deHydtase-like_asu"/>
</dbReference>
<dbReference type="STRING" id="679936.Sulac_0269"/>
<dbReference type="InterPro" id="IPR004642">
    <property type="entry name" value="Ser_deHydtase_asu"/>
</dbReference>
<evidence type="ECO:0000313" key="15">
    <source>
        <dbReference type="Proteomes" id="UP000005439"/>
    </source>
</evidence>
<keyword evidence="4 11" id="KW-0312">Gluconeogenesis</keyword>
<feature type="region of interest" description="Disordered" evidence="12">
    <location>
        <begin position="269"/>
        <end position="293"/>
    </location>
</feature>
<keyword evidence="9 11" id="KW-0456">Lyase</keyword>
<evidence type="ECO:0000259" key="13">
    <source>
        <dbReference type="Pfam" id="PF03313"/>
    </source>
</evidence>
<dbReference type="GO" id="GO:0046872">
    <property type="term" value="F:metal ion binding"/>
    <property type="evidence" value="ECO:0007669"/>
    <property type="project" value="UniProtKB-KW"/>
</dbReference>
<dbReference type="HOGENOM" id="CLU_022305_2_0_9"/>
<dbReference type="EC" id="4.3.1.17" evidence="11"/>
<evidence type="ECO:0000256" key="3">
    <source>
        <dbReference type="ARBA" id="ARBA00008636"/>
    </source>
</evidence>
<comment type="pathway">
    <text evidence="2">Carbohydrate biosynthesis; gluconeogenesis.</text>
</comment>
<dbReference type="GO" id="GO:0051539">
    <property type="term" value="F:4 iron, 4 sulfur cluster binding"/>
    <property type="evidence" value="ECO:0007669"/>
    <property type="project" value="UniProtKB-UniRule"/>
</dbReference>
<dbReference type="EMBL" id="CP003179">
    <property type="protein sequence ID" value="AEW03838.1"/>
    <property type="molecule type" value="Genomic_DNA"/>
</dbReference>
<reference evidence="14 15" key="2">
    <citation type="journal article" date="2012" name="Stand. Genomic Sci.">
        <title>Complete genome sequence of the moderately thermophilic mineral-sulfide-oxidizing firmicute Sulfobacillus acidophilus type strain (NAL(T)).</title>
        <authorList>
            <person name="Anderson I."/>
            <person name="Chertkov O."/>
            <person name="Chen A."/>
            <person name="Saunders E."/>
            <person name="Lapidus A."/>
            <person name="Nolan M."/>
            <person name="Lucas S."/>
            <person name="Hammon N."/>
            <person name="Deshpande S."/>
            <person name="Cheng J.F."/>
            <person name="Han C."/>
            <person name="Tapia R."/>
            <person name="Goodwin L.A."/>
            <person name="Pitluck S."/>
            <person name="Liolios K."/>
            <person name="Pagani I."/>
            <person name="Ivanova N."/>
            <person name="Mikhailova N."/>
            <person name="Pati A."/>
            <person name="Palaniappan K."/>
            <person name="Land M."/>
            <person name="Pan C."/>
            <person name="Rohde M."/>
            <person name="Pukall R."/>
            <person name="Goker M."/>
            <person name="Detter J.C."/>
            <person name="Woyke T."/>
            <person name="Bristow J."/>
            <person name="Eisen J.A."/>
            <person name="Markowitz V."/>
            <person name="Hugenholtz P."/>
            <person name="Kyrpides N.C."/>
            <person name="Klenk H.P."/>
            <person name="Mavromatis K."/>
        </authorList>
    </citation>
    <scope>NUCLEOTIDE SEQUENCE [LARGE SCALE GENOMIC DNA]</scope>
    <source>
        <strain evidence="15">ATCC 700253 / DSM 10332 / NAL</strain>
    </source>
</reference>
<dbReference type="Pfam" id="PF03313">
    <property type="entry name" value="SDH_alpha"/>
    <property type="match status" value="1"/>
</dbReference>
<feature type="domain" description="Serine dehydratase-like alpha subunit" evidence="13">
    <location>
        <begin position="17"/>
        <end position="274"/>
    </location>
</feature>
<dbReference type="GO" id="GO:0003941">
    <property type="term" value="F:L-serine ammonia-lyase activity"/>
    <property type="evidence" value="ECO:0007669"/>
    <property type="project" value="UniProtKB-UniRule"/>
</dbReference>
<dbReference type="AlphaFoldDB" id="G8TWZ0"/>
<dbReference type="GO" id="GO:0006094">
    <property type="term" value="P:gluconeogenesis"/>
    <property type="evidence" value="ECO:0007669"/>
    <property type="project" value="UniProtKB-KW"/>
</dbReference>
<comment type="similarity">
    <text evidence="3 11">Belongs to the iron-sulfur dependent L-serine dehydratase family.</text>
</comment>
<name>G8TWZ0_SULAD</name>
<keyword evidence="6 11" id="KW-0479">Metal-binding</keyword>
<gene>
    <name evidence="14" type="ordered locus">Sulac_0269</name>
</gene>
<comment type="catalytic activity">
    <reaction evidence="10 11">
        <text>L-serine = pyruvate + NH4(+)</text>
        <dbReference type="Rhea" id="RHEA:19169"/>
        <dbReference type="ChEBI" id="CHEBI:15361"/>
        <dbReference type="ChEBI" id="CHEBI:28938"/>
        <dbReference type="ChEBI" id="CHEBI:33384"/>
        <dbReference type="EC" id="4.3.1.17"/>
    </reaction>
</comment>
<dbReference type="PATRIC" id="fig|679936.5.peg.275"/>
<protein>
    <recommendedName>
        <fullName evidence="11">L-serine dehydratase</fullName>
        <ecNumber evidence="11">4.3.1.17</ecNumber>
    </recommendedName>
</protein>
<dbReference type="KEGG" id="sap:Sulac_0269"/>
<keyword evidence="5 11" id="KW-0004">4Fe-4S</keyword>
<dbReference type="Proteomes" id="UP000005439">
    <property type="component" value="Chromosome"/>
</dbReference>